<dbReference type="InterPro" id="IPR002371">
    <property type="entry name" value="FlgK"/>
</dbReference>
<evidence type="ECO:0000259" key="8">
    <source>
        <dbReference type="Pfam" id="PF06429"/>
    </source>
</evidence>
<dbReference type="NCBIfam" id="TIGR02492">
    <property type="entry name" value="flgK_ends"/>
    <property type="match status" value="1"/>
</dbReference>
<comment type="subcellular location">
    <subcellularLocation>
        <location evidence="1">Bacterial flagellum</location>
    </subcellularLocation>
    <subcellularLocation>
        <location evidence="2">Secreted</location>
    </subcellularLocation>
</comment>
<name>A0ABW8PWP3_9GAMM</name>
<dbReference type="Pfam" id="PF06429">
    <property type="entry name" value="Flg_bbr_C"/>
    <property type="match status" value="1"/>
</dbReference>
<keyword evidence="5" id="KW-0964">Secreted</keyword>
<organism evidence="10 11">
    <name type="scientific">Marinospirillum alkalitolerans</name>
    <dbReference type="NCBI Taxonomy" id="3123374"/>
    <lineage>
        <taxon>Bacteria</taxon>
        <taxon>Pseudomonadati</taxon>
        <taxon>Pseudomonadota</taxon>
        <taxon>Gammaproteobacteria</taxon>
        <taxon>Oceanospirillales</taxon>
        <taxon>Oceanospirillaceae</taxon>
        <taxon>Marinospirillum</taxon>
    </lineage>
</organism>
<keyword evidence="7" id="KW-0175">Coiled coil</keyword>
<evidence type="ECO:0000256" key="5">
    <source>
        <dbReference type="ARBA" id="ARBA00022525"/>
    </source>
</evidence>
<sequence>MADLLSLGLSGLRTSRNNLSVTGHNIGNIDTPGYSRQRAVQVTNNPMGTGAGYFGTGARTQTVERIVDQFTVTQVRMDTSRYMDQQTFLRQASELDGLLANETSSLGTGMNNFFDAMQSLSNDPLSQPARELVYSQTDSVSQRFKTSQARLDDQNNNINAQLRTHTAKVNELAQGIAELNKQIQVYEGSRNQPPNDLFDRRDEMLRELSEYVDVQAVEQDGNTINVMIGEGIPLIVGDSASRLEAVPGTNDKSRYEVNLIDSRGAKMNITNSITGGQMGGVIRYRRDTLDPALAEMGRIAIVFAGEMNNQHSQGIDRDGNQGGDLFHDINRSQSQKDRIPGIQREAPAGVWIDPNGLNKLPAKEFTLRQQGSNFILQDAQTGQNMTPPGGPFTTIADLNDALQDTYGFRLTNGQSPDPADPAANNLDVDAVAGINDLLKGGLLISPTRLGASQLERSPDLTDTNKLAMSGIGAFENNAGTARVSYANLADQKLSDFNGVDLTGAELTFDGTATPTTFTLKDKTGVEVVGTANGGGTYIFSVGTAPEVDLVLKVDASLAKNGDKWVLEGSAGGSNGAALAQMQSAKLINRGEDGRGGTTLGETYSILVEKVGIQTSEARTASDVARATLNQSIAMRESASGVNMDEEAANLIRFQMSYQAASQVISTAQRLFDTLINSVGR</sequence>
<feature type="domain" description="Flagellar basal-body/hook protein C-terminal" evidence="8">
    <location>
        <begin position="638"/>
        <end position="676"/>
    </location>
</feature>
<keyword evidence="10" id="KW-0282">Flagellum</keyword>
<evidence type="ECO:0000256" key="2">
    <source>
        <dbReference type="ARBA" id="ARBA00004613"/>
    </source>
</evidence>
<keyword evidence="10" id="KW-0969">Cilium</keyword>
<dbReference type="RefSeq" id="WP_405338684.1">
    <property type="nucleotide sequence ID" value="NZ_JBANFI010000003.1"/>
</dbReference>
<dbReference type="Pfam" id="PF22638">
    <property type="entry name" value="FlgK_D1"/>
    <property type="match status" value="1"/>
</dbReference>
<feature type="domain" description="Flagellar hook-associated protein FlgK helical" evidence="9">
    <location>
        <begin position="93"/>
        <end position="326"/>
    </location>
</feature>
<evidence type="ECO:0000256" key="1">
    <source>
        <dbReference type="ARBA" id="ARBA00004365"/>
    </source>
</evidence>
<dbReference type="EMBL" id="JBANFI010000003">
    <property type="protein sequence ID" value="MFK7160712.1"/>
    <property type="molecule type" value="Genomic_DNA"/>
</dbReference>
<comment type="caution">
    <text evidence="10">The sequence shown here is derived from an EMBL/GenBank/DDBJ whole genome shotgun (WGS) entry which is preliminary data.</text>
</comment>
<protein>
    <recommendedName>
        <fullName evidence="4">Flagellar hook-associated protein 1</fullName>
    </recommendedName>
</protein>
<evidence type="ECO:0000313" key="11">
    <source>
        <dbReference type="Proteomes" id="UP001621714"/>
    </source>
</evidence>
<accession>A0ABW8PWP3</accession>
<comment type="similarity">
    <text evidence="3">Belongs to the flagella basal body rod proteins family.</text>
</comment>
<dbReference type="PANTHER" id="PTHR30033:SF1">
    <property type="entry name" value="FLAGELLAR HOOK-ASSOCIATED PROTEIN 1"/>
    <property type="match status" value="1"/>
</dbReference>
<reference evidence="10 11" key="1">
    <citation type="submission" date="2024-02" db="EMBL/GenBank/DDBJ databases">
        <title>Marinospirillum sp. MEB 164 isolated from Lonar lake sediment.</title>
        <authorList>
            <person name="Joshi A."/>
            <person name="Thite S."/>
        </authorList>
    </citation>
    <scope>NUCLEOTIDE SEQUENCE [LARGE SCALE GENOMIC DNA]</scope>
    <source>
        <strain evidence="10 11">MEB164</strain>
    </source>
</reference>
<gene>
    <name evidence="10" type="primary">flgK</name>
    <name evidence="10" type="ORF">V6U78_06640</name>
</gene>
<dbReference type="InterPro" id="IPR053927">
    <property type="entry name" value="FlgK_helical"/>
</dbReference>
<evidence type="ECO:0000256" key="7">
    <source>
        <dbReference type="SAM" id="Coils"/>
    </source>
</evidence>
<keyword evidence="11" id="KW-1185">Reference proteome</keyword>
<evidence type="ECO:0000259" key="9">
    <source>
        <dbReference type="Pfam" id="PF22638"/>
    </source>
</evidence>
<keyword evidence="10" id="KW-0966">Cell projection</keyword>
<dbReference type="PANTHER" id="PTHR30033">
    <property type="entry name" value="FLAGELLAR HOOK-ASSOCIATED PROTEIN 1"/>
    <property type="match status" value="1"/>
</dbReference>
<dbReference type="SUPFAM" id="SSF64518">
    <property type="entry name" value="Phase 1 flagellin"/>
    <property type="match status" value="1"/>
</dbReference>
<evidence type="ECO:0000256" key="4">
    <source>
        <dbReference type="ARBA" id="ARBA00016244"/>
    </source>
</evidence>
<evidence type="ECO:0000313" key="10">
    <source>
        <dbReference type="EMBL" id="MFK7160712.1"/>
    </source>
</evidence>
<dbReference type="PRINTS" id="PR01005">
    <property type="entry name" value="FLGHOOKAP1"/>
</dbReference>
<dbReference type="Proteomes" id="UP001621714">
    <property type="component" value="Unassembled WGS sequence"/>
</dbReference>
<feature type="coiled-coil region" evidence="7">
    <location>
        <begin position="162"/>
        <end position="189"/>
    </location>
</feature>
<keyword evidence="6" id="KW-0975">Bacterial flagellum</keyword>
<evidence type="ECO:0000256" key="3">
    <source>
        <dbReference type="ARBA" id="ARBA00009677"/>
    </source>
</evidence>
<proteinExistence type="inferred from homology"/>
<evidence type="ECO:0000256" key="6">
    <source>
        <dbReference type="ARBA" id="ARBA00023143"/>
    </source>
</evidence>
<dbReference type="InterPro" id="IPR010930">
    <property type="entry name" value="Flg_bb/hook_C_dom"/>
</dbReference>